<proteinExistence type="inferred from homology"/>
<dbReference type="GeneID" id="101248645"/>
<keyword evidence="4" id="KW-0805">Transcription regulation</keyword>
<evidence type="ECO:0000256" key="6">
    <source>
        <dbReference type="ARBA" id="ARBA00023125"/>
    </source>
</evidence>
<evidence type="ECO:0000256" key="8">
    <source>
        <dbReference type="ARBA" id="ARBA00023242"/>
    </source>
</evidence>
<evidence type="ECO:0000313" key="13">
    <source>
        <dbReference type="EnsemblPlants" id="Solyc12g007070.2.1"/>
    </source>
</evidence>
<evidence type="ECO:0000256" key="9">
    <source>
        <dbReference type="RuleBase" id="RU004020"/>
    </source>
</evidence>
<dbReference type="PANTHER" id="PTHR10015">
    <property type="entry name" value="HEAT SHOCK TRANSCRIPTION FACTOR"/>
    <property type="match status" value="1"/>
</dbReference>
<keyword evidence="7" id="KW-0804">Transcription</keyword>
<dbReference type="PANTHER" id="PTHR10015:SF332">
    <property type="entry name" value="HEAT STRESS TRANSCRIPTION FACTOR C-1"/>
    <property type="match status" value="1"/>
</dbReference>
<dbReference type="InterPro" id="IPR036390">
    <property type="entry name" value="WH_DNA-bd_sf"/>
</dbReference>
<evidence type="ECO:0000259" key="12">
    <source>
        <dbReference type="PROSITE" id="PS00434"/>
    </source>
</evidence>
<dbReference type="KEGG" id="sly:101248645"/>
<organism evidence="13">
    <name type="scientific">Solanum lycopersicum</name>
    <name type="common">Tomato</name>
    <name type="synonym">Lycopersicon esculentum</name>
    <dbReference type="NCBI Taxonomy" id="4081"/>
    <lineage>
        <taxon>Eukaryota</taxon>
        <taxon>Viridiplantae</taxon>
        <taxon>Streptophyta</taxon>
        <taxon>Embryophyta</taxon>
        <taxon>Tracheophyta</taxon>
        <taxon>Spermatophyta</taxon>
        <taxon>Magnoliopsida</taxon>
        <taxon>eudicotyledons</taxon>
        <taxon>Gunneridae</taxon>
        <taxon>Pentapetalae</taxon>
        <taxon>asterids</taxon>
        <taxon>lamiids</taxon>
        <taxon>Solanales</taxon>
        <taxon>Solanaceae</taxon>
        <taxon>Solanoideae</taxon>
        <taxon>Solaneae</taxon>
        <taxon>Solanum</taxon>
        <taxon>Solanum subgen. Lycopersicon</taxon>
    </lineage>
</organism>
<dbReference type="GO" id="GO:0005634">
    <property type="term" value="C:nucleus"/>
    <property type="evidence" value="ECO:0000318"/>
    <property type="project" value="GO_Central"/>
</dbReference>
<evidence type="ECO:0000256" key="3">
    <source>
        <dbReference type="ARBA" id="ARBA00022553"/>
    </source>
</evidence>
<keyword evidence="5" id="KW-0346">Stress response</keyword>
<dbReference type="PRINTS" id="PR00056">
    <property type="entry name" value="HSFDOMAIN"/>
</dbReference>
<dbReference type="FunFam" id="1.10.10.10:FF:000037">
    <property type="entry name" value="Heat stress transcription factor B-4"/>
    <property type="match status" value="1"/>
</dbReference>
<dbReference type="OrthoDB" id="60033at2759"/>
<dbReference type="OMA" id="NEQVGYF"/>
<evidence type="ECO:0000256" key="7">
    <source>
        <dbReference type="ARBA" id="ARBA00023163"/>
    </source>
</evidence>
<evidence type="ECO:0000256" key="10">
    <source>
        <dbReference type="SAM" id="Coils"/>
    </source>
</evidence>
<evidence type="ECO:0000313" key="14">
    <source>
        <dbReference type="Proteomes" id="UP000004994"/>
    </source>
</evidence>
<dbReference type="AlphaFoldDB" id="A0A3Q7J2P4"/>
<comment type="similarity">
    <text evidence="9">Belongs to the HSF family.</text>
</comment>
<evidence type="ECO:0000256" key="5">
    <source>
        <dbReference type="ARBA" id="ARBA00023016"/>
    </source>
</evidence>
<dbReference type="Gramene" id="Solyc12g007070.2.1">
    <property type="protein sequence ID" value="Solyc12g007070.2.1"/>
    <property type="gene ID" value="Solyc12g007070.2"/>
</dbReference>
<feature type="coiled-coil region" evidence="10">
    <location>
        <begin position="115"/>
        <end position="149"/>
    </location>
</feature>
<keyword evidence="6" id="KW-0238">DNA-binding</keyword>
<reference evidence="13" key="2">
    <citation type="submission" date="2019-01" db="UniProtKB">
        <authorList>
            <consortium name="EnsemblPlants"/>
        </authorList>
    </citation>
    <scope>IDENTIFICATION</scope>
    <source>
        <strain evidence="13">cv. Heinz 1706</strain>
    </source>
</reference>
<dbReference type="GO" id="GO:0043565">
    <property type="term" value="F:sequence-specific DNA binding"/>
    <property type="evidence" value="ECO:0007669"/>
    <property type="project" value="InterPro"/>
</dbReference>
<feature type="domain" description="HSF-type DNA-binding" evidence="12">
    <location>
        <begin position="49"/>
        <end position="73"/>
    </location>
</feature>
<dbReference type="Gene3D" id="1.10.10.10">
    <property type="entry name" value="Winged helix-like DNA-binding domain superfamily/Winged helix DNA-binding domain"/>
    <property type="match status" value="1"/>
</dbReference>
<comment type="subcellular location">
    <subcellularLocation>
        <location evidence="1">Nucleus</location>
    </subcellularLocation>
</comment>
<dbReference type="GO" id="GO:0003700">
    <property type="term" value="F:DNA-binding transcription factor activity"/>
    <property type="evidence" value="ECO:0000318"/>
    <property type="project" value="GO_Central"/>
</dbReference>
<keyword evidence="10" id="KW-0175">Coiled coil</keyword>
<evidence type="ECO:0000256" key="11">
    <source>
        <dbReference type="SAM" id="MobiDB-lite"/>
    </source>
</evidence>
<dbReference type="EnsemblPlants" id="Solyc12g007070.2.1">
    <property type="protein sequence ID" value="Solyc12g007070.2.1"/>
    <property type="gene ID" value="Solyc12g007070.2"/>
</dbReference>
<accession>A0A3Q7J2P4</accession>
<dbReference type="InterPro" id="IPR036388">
    <property type="entry name" value="WH-like_DNA-bd_sf"/>
</dbReference>
<dbReference type="STRING" id="4081.A0A3Q7J2P4"/>
<dbReference type="InParanoid" id="A0A3Q7J2P4"/>
<sequence>MEANNIIAPFVMKTYQMVNDPKIDGLIAWGTANNSFIVVEPLDFSQRILPVYFKHNNFSSFVRQLNTYGFRKVDPDKWEFANEWFLRGQTHLLKNIVRKKHSRNSCSQKQDESEDEEILTEISRLKQEQKALEHEVENMTRRLEATEKRPQQMMAFLCKVVDDPEILPRILMEKERSKRLSLTNREKKRRLVISNSTSCSSVKSEDALGATSSFHSPDANFDKDAICQSSPSSGTPPPPTAWLGSRPMITYEPGTIQSIRSPDANFDKDTFYQSSPSSETPSTAWMNQQKVIIGGRPMMMINEAYGSCPTMSSTLSTGSSESGGFTAPPMDNFYGYDYGGGGRGGGGGTPATEEASTPPYPFSLFGGGF</sequence>
<feature type="region of interest" description="Disordered" evidence="11">
    <location>
        <begin position="221"/>
        <end position="241"/>
    </location>
</feature>
<dbReference type="InterPro" id="IPR000232">
    <property type="entry name" value="HSF_DNA-bd"/>
</dbReference>
<dbReference type="Pfam" id="PF00447">
    <property type="entry name" value="HSF_DNA-bind"/>
    <property type="match status" value="1"/>
</dbReference>
<dbReference type="PaxDb" id="4081-Solyc12g007070.1.1"/>
<evidence type="ECO:0000256" key="4">
    <source>
        <dbReference type="ARBA" id="ARBA00023015"/>
    </source>
</evidence>
<comment type="subunit">
    <text evidence="2">Homotrimer.</text>
</comment>
<keyword evidence="8" id="KW-0539">Nucleus</keyword>
<dbReference type="SUPFAM" id="SSF46785">
    <property type="entry name" value="Winged helix' DNA-binding domain"/>
    <property type="match status" value="1"/>
</dbReference>
<dbReference type="GO" id="GO:0034605">
    <property type="term" value="P:cellular response to heat"/>
    <property type="evidence" value="ECO:0000318"/>
    <property type="project" value="GO_Central"/>
</dbReference>
<keyword evidence="14" id="KW-1185">Reference proteome</keyword>
<evidence type="ECO:0000256" key="2">
    <source>
        <dbReference type="ARBA" id="ARBA00011233"/>
    </source>
</evidence>
<dbReference type="RefSeq" id="XP_004251603.1">
    <property type="nucleotide sequence ID" value="XM_004251555.5"/>
</dbReference>
<reference evidence="13" key="1">
    <citation type="journal article" date="2012" name="Nature">
        <title>The tomato genome sequence provides insights into fleshy fruit evolution.</title>
        <authorList>
            <consortium name="Tomato Genome Consortium"/>
        </authorList>
    </citation>
    <scope>NUCLEOTIDE SEQUENCE [LARGE SCALE GENOMIC DNA]</scope>
    <source>
        <strain evidence="13">cv. Heinz 1706</strain>
    </source>
</reference>
<dbReference type="FunCoup" id="A0A3Q7J2P4">
    <property type="interactions" value="17"/>
</dbReference>
<protein>
    <recommendedName>
        <fullName evidence="12">HSF-type DNA-binding domain-containing protein</fullName>
    </recommendedName>
</protein>
<gene>
    <name evidence="13" type="primary">LOC101248645</name>
</gene>
<dbReference type="PROSITE" id="PS00434">
    <property type="entry name" value="HSF_DOMAIN"/>
    <property type="match status" value="1"/>
</dbReference>
<dbReference type="SMR" id="A0A3Q7J2P4"/>
<dbReference type="Proteomes" id="UP000004994">
    <property type="component" value="Chromosome 12"/>
</dbReference>
<dbReference type="SMART" id="SM00415">
    <property type="entry name" value="HSF"/>
    <property type="match status" value="1"/>
</dbReference>
<evidence type="ECO:0000256" key="1">
    <source>
        <dbReference type="ARBA" id="ARBA00004123"/>
    </source>
</evidence>
<name>A0A3Q7J2P4_SOLLC</name>
<keyword evidence="3" id="KW-0597">Phosphoprotein</keyword>